<dbReference type="RefSeq" id="WP_146372634.1">
    <property type="nucleotide sequence ID" value="NZ_SJPP01000002.1"/>
</dbReference>
<dbReference type="Proteomes" id="UP000320735">
    <property type="component" value="Unassembled WGS sequence"/>
</dbReference>
<evidence type="ECO:0000313" key="1">
    <source>
        <dbReference type="EMBL" id="TWU08848.1"/>
    </source>
</evidence>
<gene>
    <name evidence="1" type="ORF">CA54_40850</name>
</gene>
<protein>
    <submittedName>
        <fullName evidence="1">Uncharacterized protein</fullName>
    </submittedName>
</protein>
<dbReference type="EMBL" id="SJPP01000002">
    <property type="protein sequence ID" value="TWU08848.1"/>
    <property type="molecule type" value="Genomic_DNA"/>
</dbReference>
<dbReference type="AlphaFoldDB" id="A0A5C6BA59"/>
<evidence type="ECO:0000313" key="2">
    <source>
        <dbReference type="Proteomes" id="UP000320735"/>
    </source>
</evidence>
<name>A0A5C6BA59_9PLAN</name>
<accession>A0A5C6BA59</accession>
<sequence>MPRTEKLTGFELAKIVASWLPHRDEQRALKIIALHERKAIISDLRELMANHTEALQRRGAAGS</sequence>
<proteinExistence type="predicted"/>
<organism evidence="1 2">
    <name type="scientific">Symmachiella macrocystis</name>
    <dbReference type="NCBI Taxonomy" id="2527985"/>
    <lineage>
        <taxon>Bacteria</taxon>
        <taxon>Pseudomonadati</taxon>
        <taxon>Planctomycetota</taxon>
        <taxon>Planctomycetia</taxon>
        <taxon>Planctomycetales</taxon>
        <taxon>Planctomycetaceae</taxon>
        <taxon>Symmachiella</taxon>
    </lineage>
</organism>
<comment type="caution">
    <text evidence="1">The sequence shown here is derived from an EMBL/GenBank/DDBJ whole genome shotgun (WGS) entry which is preliminary data.</text>
</comment>
<reference evidence="1 2" key="1">
    <citation type="submission" date="2019-02" db="EMBL/GenBank/DDBJ databases">
        <title>Deep-cultivation of Planctomycetes and their phenomic and genomic characterization uncovers novel biology.</title>
        <authorList>
            <person name="Wiegand S."/>
            <person name="Jogler M."/>
            <person name="Boedeker C."/>
            <person name="Pinto D."/>
            <person name="Vollmers J."/>
            <person name="Rivas-Marin E."/>
            <person name="Kohn T."/>
            <person name="Peeters S.H."/>
            <person name="Heuer A."/>
            <person name="Rast P."/>
            <person name="Oberbeckmann S."/>
            <person name="Bunk B."/>
            <person name="Jeske O."/>
            <person name="Meyerdierks A."/>
            <person name="Storesund J.E."/>
            <person name="Kallscheuer N."/>
            <person name="Luecker S."/>
            <person name="Lage O.M."/>
            <person name="Pohl T."/>
            <person name="Merkel B.J."/>
            <person name="Hornburger P."/>
            <person name="Mueller R.-W."/>
            <person name="Bruemmer F."/>
            <person name="Labrenz M."/>
            <person name="Spormann A.M."/>
            <person name="Op Den Camp H."/>
            <person name="Overmann J."/>
            <person name="Amann R."/>
            <person name="Jetten M.S.M."/>
            <person name="Mascher T."/>
            <person name="Medema M.H."/>
            <person name="Devos D.P."/>
            <person name="Kaster A.-K."/>
            <person name="Ovreas L."/>
            <person name="Rohde M."/>
            <person name="Galperin M.Y."/>
            <person name="Jogler C."/>
        </authorList>
    </citation>
    <scope>NUCLEOTIDE SEQUENCE [LARGE SCALE GENOMIC DNA]</scope>
    <source>
        <strain evidence="1 2">CA54</strain>
    </source>
</reference>
<keyword evidence="2" id="KW-1185">Reference proteome</keyword>